<name>A0A2T7NKN3_POMCA</name>
<evidence type="ECO:0000313" key="3">
    <source>
        <dbReference type="EMBL" id="PVD21730.1"/>
    </source>
</evidence>
<evidence type="ECO:0000259" key="2">
    <source>
        <dbReference type="PROSITE" id="PS50222"/>
    </source>
</evidence>
<dbReference type="PANTHER" id="PTHR10827:SF85">
    <property type="entry name" value="CALCIUM-BINDING PROTEIN"/>
    <property type="match status" value="1"/>
</dbReference>
<dbReference type="OrthoDB" id="26525at2759"/>
<dbReference type="Proteomes" id="UP000245119">
    <property type="component" value="Linkage Group LG11"/>
</dbReference>
<feature type="domain" description="EF-hand" evidence="2">
    <location>
        <begin position="117"/>
        <end position="152"/>
    </location>
</feature>
<feature type="domain" description="EF-hand" evidence="2">
    <location>
        <begin position="168"/>
        <end position="203"/>
    </location>
</feature>
<dbReference type="InterPro" id="IPR002048">
    <property type="entry name" value="EF_hand_dom"/>
</dbReference>
<proteinExistence type="predicted"/>
<dbReference type="SMART" id="SM00054">
    <property type="entry name" value="EFh"/>
    <property type="match status" value="2"/>
</dbReference>
<dbReference type="SUPFAM" id="SSF47473">
    <property type="entry name" value="EF-hand"/>
    <property type="match status" value="2"/>
</dbReference>
<keyword evidence="4" id="KW-1185">Reference proteome</keyword>
<sequence>MPGAYLVLVTLESERQITCTRHALTFNDQLTVTSIQLASRTHNTDFSEHIPADTNKRENTKQQRSQQLFDKNISLAGDGFASLEEFKAYLPADVPQAKLQGSFKFYDKTDGEDDNKVSREVASKVFDNLDLNDDSEIPFEEFMQTYPLLSFSQAHDTDLQLSIPVDRVSHDAVQDTFKNLDKDHDGILHEKEFFSFFDSIDTNGDDFLSHDEFTGAEEATLKEKTIAIFNFYDRLDGTVDQRVSRKLPHIMFSRLDHDGNGEIPYSEYQHSYPLVTELAAI</sequence>
<dbReference type="PROSITE" id="PS50222">
    <property type="entry name" value="EF_HAND_2"/>
    <property type="match status" value="2"/>
</dbReference>
<dbReference type="AlphaFoldDB" id="A0A2T7NKN3"/>
<feature type="compositionally biased region" description="Basic and acidic residues" evidence="1">
    <location>
        <begin position="43"/>
        <end position="61"/>
    </location>
</feature>
<evidence type="ECO:0000313" key="4">
    <source>
        <dbReference type="Proteomes" id="UP000245119"/>
    </source>
</evidence>
<gene>
    <name evidence="3" type="ORF">C0Q70_17530</name>
</gene>
<dbReference type="Gene3D" id="1.10.238.10">
    <property type="entry name" value="EF-hand"/>
    <property type="match status" value="2"/>
</dbReference>
<dbReference type="InterPro" id="IPR011992">
    <property type="entry name" value="EF-hand-dom_pair"/>
</dbReference>
<evidence type="ECO:0000256" key="1">
    <source>
        <dbReference type="SAM" id="MobiDB-lite"/>
    </source>
</evidence>
<accession>A0A2T7NKN3</accession>
<protein>
    <recommendedName>
        <fullName evidence="2">EF-hand domain-containing protein</fullName>
    </recommendedName>
</protein>
<organism evidence="3 4">
    <name type="scientific">Pomacea canaliculata</name>
    <name type="common">Golden apple snail</name>
    <dbReference type="NCBI Taxonomy" id="400727"/>
    <lineage>
        <taxon>Eukaryota</taxon>
        <taxon>Metazoa</taxon>
        <taxon>Spiralia</taxon>
        <taxon>Lophotrochozoa</taxon>
        <taxon>Mollusca</taxon>
        <taxon>Gastropoda</taxon>
        <taxon>Caenogastropoda</taxon>
        <taxon>Architaenioglossa</taxon>
        <taxon>Ampullarioidea</taxon>
        <taxon>Ampullariidae</taxon>
        <taxon>Pomacea</taxon>
    </lineage>
</organism>
<dbReference type="PANTHER" id="PTHR10827">
    <property type="entry name" value="RETICULOCALBIN"/>
    <property type="match status" value="1"/>
</dbReference>
<comment type="caution">
    <text evidence="3">The sequence shown here is derived from an EMBL/GenBank/DDBJ whole genome shotgun (WGS) entry which is preliminary data.</text>
</comment>
<feature type="region of interest" description="Disordered" evidence="1">
    <location>
        <begin position="43"/>
        <end position="64"/>
    </location>
</feature>
<dbReference type="EMBL" id="PZQS01000011">
    <property type="protein sequence ID" value="PVD21730.1"/>
    <property type="molecule type" value="Genomic_DNA"/>
</dbReference>
<dbReference type="GO" id="GO:0005509">
    <property type="term" value="F:calcium ion binding"/>
    <property type="evidence" value="ECO:0007669"/>
    <property type="project" value="InterPro"/>
</dbReference>
<reference evidence="3 4" key="1">
    <citation type="submission" date="2018-04" db="EMBL/GenBank/DDBJ databases">
        <title>The genome of golden apple snail Pomacea canaliculata provides insight into stress tolerance and invasive adaptation.</title>
        <authorList>
            <person name="Liu C."/>
            <person name="Liu B."/>
            <person name="Ren Y."/>
            <person name="Zhang Y."/>
            <person name="Wang H."/>
            <person name="Li S."/>
            <person name="Jiang F."/>
            <person name="Yin L."/>
            <person name="Zhang G."/>
            <person name="Qian W."/>
            <person name="Fan W."/>
        </authorList>
    </citation>
    <scope>NUCLEOTIDE SEQUENCE [LARGE SCALE GENOMIC DNA]</scope>
    <source>
        <strain evidence="3">SZHN2017</strain>
        <tissue evidence="3">Muscle</tissue>
    </source>
</reference>